<sequence>MPSTVLITGASQGIGKATALLFARQGYDLVLAARQPERLEAVASEVRSLGQNALAVPTDVRDSEQVNTLVKKTLEYYGTLDVLINNAGIYLLGSVEAFSLSDWHQAIDTNFWGYVHTIHALLPHFLERGKGTIVNVSSIGGKVPIPYQVPYTASKYAVTGLTQSLHAELEPKGIKVCGVYPNFISTDLMERAIFRGKDEEDAQAREDLLRKGLSVPIIEKPDDVAQAIWDAVKHQKSDVMVGSANVSNASYKMFPGLMQWVFRKAFGAKDKT</sequence>
<comment type="similarity">
    <text evidence="1 3">Belongs to the short-chain dehydrogenases/reductases (SDR) family.</text>
</comment>
<evidence type="ECO:0000313" key="6">
    <source>
        <dbReference type="Proteomes" id="UP000753908"/>
    </source>
</evidence>
<dbReference type="Pfam" id="PF00106">
    <property type="entry name" value="adh_short"/>
    <property type="match status" value="1"/>
</dbReference>
<reference evidence="5" key="2">
    <citation type="journal article" date="2022" name="Microbiol. Resour. Announc.">
        <title>Metagenome Sequencing to Explore Phylogenomics of Terrestrial Cyanobacteria.</title>
        <authorList>
            <person name="Ward R.D."/>
            <person name="Stajich J.E."/>
            <person name="Johansen J.R."/>
            <person name="Huntemann M."/>
            <person name="Clum A."/>
            <person name="Foster B."/>
            <person name="Foster B."/>
            <person name="Roux S."/>
            <person name="Palaniappan K."/>
            <person name="Varghese N."/>
            <person name="Mukherjee S."/>
            <person name="Reddy T.B.K."/>
            <person name="Daum C."/>
            <person name="Copeland A."/>
            <person name="Chen I.A."/>
            <person name="Ivanova N.N."/>
            <person name="Kyrpides N.C."/>
            <person name="Shapiro N."/>
            <person name="Eloe-Fadrosh E.A."/>
            <person name="Pietrasiak N."/>
        </authorList>
    </citation>
    <scope>NUCLEOTIDE SEQUENCE</scope>
    <source>
        <strain evidence="5">CPER-KK1</strain>
    </source>
</reference>
<dbReference type="Gene3D" id="3.40.50.720">
    <property type="entry name" value="NAD(P)-binding Rossmann-like Domain"/>
    <property type="match status" value="1"/>
</dbReference>
<dbReference type="InterPro" id="IPR057326">
    <property type="entry name" value="KR_dom"/>
</dbReference>
<accession>A0A951UBP3</accession>
<dbReference type="InterPro" id="IPR036291">
    <property type="entry name" value="NAD(P)-bd_dom_sf"/>
</dbReference>
<dbReference type="PRINTS" id="PR00080">
    <property type="entry name" value="SDRFAMILY"/>
</dbReference>
<dbReference type="CDD" id="cd05233">
    <property type="entry name" value="SDR_c"/>
    <property type="match status" value="1"/>
</dbReference>
<dbReference type="PANTHER" id="PTHR44196">
    <property type="entry name" value="DEHYDROGENASE/REDUCTASE SDR FAMILY MEMBER 7B"/>
    <property type="match status" value="1"/>
</dbReference>
<dbReference type="PROSITE" id="PS00061">
    <property type="entry name" value="ADH_SHORT"/>
    <property type="match status" value="1"/>
</dbReference>
<dbReference type="PRINTS" id="PR00081">
    <property type="entry name" value="GDHRDH"/>
</dbReference>
<evidence type="ECO:0000313" key="5">
    <source>
        <dbReference type="EMBL" id="MBW4547260.1"/>
    </source>
</evidence>
<dbReference type="SMART" id="SM00822">
    <property type="entry name" value="PKS_KR"/>
    <property type="match status" value="1"/>
</dbReference>
<feature type="domain" description="Ketoreductase" evidence="4">
    <location>
        <begin position="3"/>
        <end position="180"/>
    </location>
</feature>
<dbReference type="InterPro" id="IPR020904">
    <property type="entry name" value="Sc_DH/Rdtase_CS"/>
</dbReference>
<dbReference type="InterPro" id="IPR002347">
    <property type="entry name" value="SDR_fam"/>
</dbReference>
<proteinExistence type="inferred from homology"/>
<evidence type="ECO:0000259" key="4">
    <source>
        <dbReference type="SMART" id="SM00822"/>
    </source>
</evidence>
<dbReference type="EMBL" id="JAHHIF010000038">
    <property type="protein sequence ID" value="MBW4547260.1"/>
    <property type="molecule type" value="Genomic_DNA"/>
</dbReference>
<evidence type="ECO:0000256" key="3">
    <source>
        <dbReference type="RuleBase" id="RU000363"/>
    </source>
</evidence>
<comment type="caution">
    <text evidence="5">The sequence shown here is derived from an EMBL/GenBank/DDBJ whole genome shotgun (WGS) entry which is preliminary data.</text>
</comment>
<gene>
    <name evidence="5" type="ORF">KME25_22900</name>
</gene>
<dbReference type="FunFam" id="3.40.50.720:FF:000084">
    <property type="entry name" value="Short-chain dehydrogenase reductase"/>
    <property type="match status" value="1"/>
</dbReference>
<keyword evidence="2" id="KW-0560">Oxidoreductase</keyword>
<name>A0A951UBP3_9CYAN</name>
<dbReference type="PANTHER" id="PTHR44196:SF1">
    <property type="entry name" value="DEHYDROGENASE_REDUCTASE SDR FAMILY MEMBER 7B"/>
    <property type="match status" value="1"/>
</dbReference>
<dbReference type="GO" id="GO:0016491">
    <property type="term" value="F:oxidoreductase activity"/>
    <property type="evidence" value="ECO:0007669"/>
    <property type="project" value="UniProtKB-KW"/>
</dbReference>
<dbReference type="AlphaFoldDB" id="A0A951UBP3"/>
<evidence type="ECO:0000256" key="2">
    <source>
        <dbReference type="ARBA" id="ARBA00023002"/>
    </source>
</evidence>
<dbReference type="GO" id="GO:0016020">
    <property type="term" value="C:membrane"/>
    <property type="evidence" value="ECO:0007669"/>
    <property type="project" value="TreeGrafter"/>
</dbReference>
<dbReference type="Proteomes" id="UP000753908">
    <property type="component" value="Unassembled WGS sequence"/>
</dbReference>
<evidence type="ECO:0000256" key="1">
    <source>
        <dbReference type="ARBA" id="ARBA00006484"/>
    </source>
</evidence>
<dbReference type="SUPFAM" id="SSF51735">
    <property type="entry name" value="NAD(P)-binding Rossmann-fold domains"/>
    <property type="match status" value="1"/>
</dbReference>
<protein>
    <submittedName>
        <fullName evidence="5">SDR family oxidoreductase</fullName>
    </submittedName>
</protein>
<organism evidence="5 6">
    <name type="scientific">Symplocastrum torsivum CPER-KK1</name>
    <dbReference type="NCBI Taxonomy" id="450513"/>
    <lineage>
        <taxon>Bacteria</taxon>
        <taxon>Bacillati</taxon>
        <taxon>Cyanobacteriota</taxon>
        <taxon>Cyanophyceae</taxon>
        <taxon>Oscillatoriophycideae</taxon>
        <taxon>Oscillatoriales</taxon>
        <taxon>Microcoleaceae</taxon>
        <taxon>Symplocastrum</taxon>
    </lineage>
</organism>
<reference evidence="5" key="1">
    <citation type="submission" date="2021-05" db="EMBL/GenBank/DDBJ databases">
        <authorList>
            <person name="Pietrasiak N."/>
            <person name="Ward R."/>
            <person name="Stajich J.E."/>
            <person name="Kurbessoian T."/>
        </authorList>
    </citation>
    <scope>NUCLEOTIDE SEQUENCE</scope>
    <source>
        <strain evidence="5">CPER-KK1</strain>
    </source>
</reference>